<evidence type="ECO:0000256" key="1">
    <source>
        <dbReference type="ARBA" id="ARBA00004370"/>
    </source>
</evidence>
<dbReference type="Proteomes" id="UP000231553">
    <property type="component" value="Unassembled WGS sequence"/>
</dbReference>
<evidence type="ECO:0000256" key="3">
    <source>
        <dbReference type="ARBA" id="ARBA00022692"/>
    </source>
</evidence>
<keyword evidence="3" id="KW-0812">Transmembrane</keyword>
<dbReference type="SMART" id="SM00100">
    <property type="entry name" value="cNMP"/>
    <property type="match status" value="1"/>
</dbReference>
<dbReference type="PANTHER" id="PTHR14226:SF29">
    <property type="entry name" value="NEUROPATHY TARGET ESTERASE SWS"/>
    <property type="match status" value="1"/>
</dbReference>
<dbReference type="PANTHER" id="PTHR14226">
    <property type="entry name" value="NEUROPATHY TARGET ESTERASE/SWISS CHEESE D.MELANOGASTER"/>
    <property type="match status" value="1"/>
</dbReference>
<name>A0A2M8IYD1_9RHOB</name>
<dbReference type="GO" id="GO:0004622">
    <property type="term" value="F:phosphatidylcholine lysophospholipase activity"/>
    <property type="evidence" value="ECO:0007669"/>
    <property type="project" value="UniProtKB-ARBA"/>
</dbReference>
<dbReference type="CDD" id="cd00038">
    <property type="entry name" value="CAP_ED"/>
    <property type="match status" value="1"/>
</dbReference>
<feature type="active site" description="Proton acceptor" evidence="9">
    <location>
        <position position="474"/>
    </location>
</feature>
<dbReference type="InterPro" id="IPR056556">
    <property type="entry name" value="NTE1_P-loop_dom"/>
</dbReference>
<feature type="short sequence motif" description="GXGXXG" evidence="9">
    <location>
        <begin position="330"/>
        <end position="335"/>
    </location>
</feature>
<dbReference type="Gene3D" id="3.40.1090.10">
    <property type="entry name" value="Cytosolic phospholipase A2 catalytic domain"/>
    <property type="match status" value="2"/>
</dbReference>
<keyword evidence="5 9" id="KW-0442">Lipid degradation</keyword>
<keyword evidence="6" id="KW-1133">Transmembrane helix</keyword>
<dbReference type="PROSITE" id="PS50042">
    <property type="entry name" value="CNMP_BINDING_3"/>
    <property type="match status" value="1"/>
</dbReference>
<feature type="domain" description="PNPLA" evidence="11">
    <location>
        <begin position="326"/>
        <end position="487"/>
    </location>
</feature>
<dbReference type="Pfam" id="PF00027">
    <property type="entry name" value="cNMP_binding"/>
    <property type="match status" value="1"/>
</dbReference>
<dbReference type="CDD" id="cd07205">
    <property type="entry name" value="Pat_PNPLA6_PNPLA7_NTE1_like"/>
    <property type="match status" value="1"/>
</dbReference>
<dbReference type="InterPro" id="IPR014710">
    <property type="entry name" value="RmlC-like_jellyroll"/>
</dbReference>
<reference evidence="12 13" key="1">
    <citation type="journal article" date="2018" name="Int. J. Syst. Evol. Microbiol.">
        <title>Pseudooceanicola lipolyticus sp. nov., a marine alphaproteobacterium, reclassification of Oceanicola flagellatus as Pseudooceanicola flagellatus comb. nov. and emended description of the genus Pseudooceanicola.</title>
        <authorList>
            <person name="Huang M.-M."/>
            <person name="Guo L.-L."/>
            <person name="Wu Y.-H."/>
            <person name="Lai Q.-L."/>
            <person name="Shao Z.-Z."/>
            <person name="Wang C.-S."/>
            <person name="Wu M."/>
            <person name="Xu X.-W."/>
        </authorList>
    </citation>
    <scope>NUCLEOTIDE SEQUENCE [LARGE SCALE GENOMIC DNA]</scope>
    <source>
        <strain evidence="12 13">157</strain>
    </source>
</reference>
<evidence type="ECO:0000256" key="7">
    <source>
        <dbReference type="ARBA" id="ARBA00023098"/>
    </source>
</evidence>
<evidence type="ECO:0000256" key="5">
    <source>
        <dbReference type="ARBA" id="ARBA00022963"/>
    </source>
</evidence>
<dbReference type="GO" id="GO:0016042">
    <property type="term" value="P:lipid catabolic process"/>
    <property type="evidence" value="ECO:0007669"/>
    <property type="project" value="UniProtKB-UniRule"/>
</dbReference>
<sequence>MAMILCSRAGAQLLRWQGEDGMTGLLEIMFDKGVQLEELGSLRVGRGEVLIQQNAISKAIYFVLAGRFRIERDGQTVGHIEAGSVVGEIGFFTGGVRTASVVAFRDSLVLRLTRAQYESYCARLPGLREAIIAELASRLAERYLDHDSLTRDRTRPRTLALIAAGDGALPADFPSRLGRALKSLCAATTVTFDSFHAATGGAAPDSLEAVDWFSRNERESDLTLYLPDQDNAAWQRAIIRQSDQVLILGHAGAPPALSPIETFALAQIPVEQRRLLLIHRKRRERVAGSAEWLRGRPVAMHHHLALEDDQDICRLARFLTGTAVGLVLSGGGAYGLAHIGVQRGLAQAGIDFDIYGGTSIGSAMAAAFAMGIEGAELVARIDDIFLKGRALRRVTVPRYALLDHRRLDAKLHAHFSDLDIADMWKPFYAVATDLDTNRLAILRAGPLWQAIRASSALPGILPPFIRSGNSVLVDGGILDNLPYRTMHALKAGPNVVVSLARKEMPTFDYAYDKIPGRLGLLLRSLHPRTRRYWAAPSATETIMRSMTVGRTHETDDLAPGDWLLRPPLPTEMGLLNWKEALSLVAPAETYTAAHTEALSRSDADLYRRLRVAR</sequence>
<dbReference type="SUPFAM" id="SSF52151">
    <property type="entry name" value="FabD/lysophospholipase-like"/>
    <property type="match status" value="1"/>
</dbReference>
<dbReference type="EMBL" id="PGTB01000087">
    <property type="protein sequence ID" value="PJE35522.1"/>
    <property type="molecule type" value="Genomic_DNA"/>
</dbReference>
<evidence type="ECO:0000313" key="13">
    <source>
        <dbReference type="Proteomes" id="UP000231553"/>
    </source>
</evidence>
<comment type="subcellular location">
    <subcellularLocation>
        <location evidence="1">Membrane</location>
    </subcellularLocation>
</comment>
<evidence type="ECO:0000256" key="8">
    <source>
        <dbReference type="ARBA" id="ARBA00023136"/>
    </source>
</evidence>
<keyword evidence="7 9" id="KW-0443">Lipid metabolism</keyword>
<organism evidence="12 13">
    <name type="scientific">Pseudooceanicola lipolyticus</name>
    <dbReference type="NCBI Taxonomy" id="2029104"/>
    <lineage>
        <taxon>Bacteria</taxon>
        <taxon>Pseudomonadati</taxon>
        <taxon>Pseudomonadota</taxon>
        <taxon>Alphaproteobacteria</taxon>
        <taxon>Rhodobacterales</taxon>
        <taxon>Paracoccaceae</taxon>
        <taxon>Pseudooceanicola</taxon>
    </lineage>
</organism>
<feature type="short sequence motif" description="GXSXG" evidence="9">
    <location>
        <begin position="357"/>
        <end position="361"/>
    </location>
</feature>
<dbReference type="AlphaFoldDB" id="A0A2M8IYD1"/>
<dbReference type="InterPro" id="IPR000595">
    <property type="entry name" value="cNMP-bd_dom"/>
</dbReference>
<comment type="similarity">
    <text evidence="2">Belongs to the NTE family.</text>
</comment>
<dbReference type="InterPro" id="IPR018490">
    <property type="entry name" value="cNMP-bd_dom_sf"/>
</dbReference>
<evidence type="ECO:0000313" key="12">
    <source>
        <dbReference type="EMBL" id="PJE35522.1"/>
    </source>
</evidence>
<evidence type="ECO:0000256" key="6">
    <source>
        <dbReference type="ARBA" id="ARBA00022989"/>
    </source>
</evidence>
<dbReference type="OrthoDB" id="5290098at2"/>
<feature type="short sequence motif" description="DGA/G" evidence="9">
    <location>
        <begin position="474"/>
        <end position="476"/>
    </location>
</feature>
<dbReference type="PROSITE" id="PS51635">
    <property type="entry name" value="PNPLA"/>
    <property type="match status" value="1"/>
</dbReference>
<dbReference type="InterPro" id="IPR050301">
    <property type="entry name" value="NTE"/>
</dbReference>
<evidence type="ECO:0000259" key="11">
    <source>
        <dbReference type="PROSITE" id="PS51635"/>
    </source>
</evidence>
<dbReference type="SUPFAM" id="SSF51206">
    <property type="entry name" value="cAMP-binding domain-like"/>
    <property type="match status" value="1"/>
</dbReference>
<evidence type="ECO:0000256" key="9">
    <source>
        <dbReference type="PROSITE-ProRule" id="PRU01161"/>
    </source>
</evidence>
<comment type="caution">
    <text evidence="12">The sequence shown here is derived from an EMBL/GenBank/DDBJ whole genome shotgun (WGS) entry which is preliminary data.</text>
</comment>
<dbReference type="InterPro" id="IPR002641">
    <property type="entry name" value="PNPLA_dom"/>
</dbReference>
<keyword evidence="8" id="KW-0472">Membrane</keyword>
<feature type="active site" description="Nucleophile" evidence="9">
    <location>
        <position position="359"/>
    </location>
</feature>
<feature type="domain" description="Cyclic nucleotide-binding" evidence="10">
    <location>
        <begin position="47"/>
        <end position="138"/>
    </location>
</feature>
<protein>
    <submittedName>
        <fullName evidence="12">Alpha/beta hydrolase</fullName>
    </submittedName>
</protein>
<keyword evidence="13" id="KW-1185">Reference proteome</keyword>
<evidence type="ECO:0000256" key="4">
    <source>
        <dbReference type="ARBA" id="ARBA00022801"/>
    </source>
</evidence>
<gene>
    <name evidence="12" type="ORF">CVM52_16815</name>
</gene>
<dbReference type="Pfam" id="PF01734">
    <property type="entry name" value="Patatin"/>
    <property type="match status" value="1"/>
</dbReference>
<keyword evidence="4 9" id="KW-0378">Hydrolase</keyword>
<evidence type="ECO:0000259" key="10">
    <source>
        <dbReference type="PROSITE" id="PS50042"/>
    </source>
</evidence>
<dbReference type="Gene3D" id="2.60.120.10">
    <property type="entry name" value="Jelly Rolls"/>
    <property type="match status" value="1"/>
</dbReference>
<evidence type="ECO:0000256" key="2">
    <source>
        <dbReference type="ARBA" id="ARBA00006636"/>
    </source>
</evidence>
<dbReference type="InterPro" id="IPR016035">
    <property type="entry name" value="Acyl_Trfase/lysoPLipase"/>
</dbReference>
<proteinExistence type="inferred from homology"/>
<dbReference type="GO" id="GO:0016020">
    <property type="term" value="C:membrane"/>
    <property type="evidence" value="ECO:0007669"/>
    <property type="project" value="UniProtKB-SubCell"/>
</dbReference>
<accession>A0A2M8IYD1</accession>
<dbReference type="Pfam" id="PF24179">
    <property type="entry name" value="NTE_Ploop"/>
    <property type="match status" value="1"/>
</dbReference>